<feature type="domain" description="Bet v I/Major latex protein" evidence="2">
    <location>
        <begin position="1"/>
        <end position="72"/>
    </location>
</feature>
<proteinExistence type="inferred from homology"/>
<evidence type="ECO:0000259" key="2">
    <source>
        <dbReference type="SMART" id="SM01037"/>
    </source>
</evidence>
<organism evidence="3 4">
    <name type="scientific">Brassica carinata</name>
    <name type="common">Ethiopian mustard</name>
    <name type="synonym">Abyssinian cabbage</name>
    <dbReference type="NCBI Taxonomy" id="52824"/>
    <lineage>
        <taxon>Eukaryota</taxon>
        <taxon>Viridiplantae</taxon>
        <taxon>Streptophyta</taxon>
        <taxon>Embryophyta</taxon>
        <taxon>Tracheophyta</taxon>
        <taxon>Spermatophyta</taxon>
        <taxon>Magnoliopsida</taxon>
        <taxon>eudicotyledons</taxon>
        <taxon>Gunneridae</taxon>
        <taxon>Pentapetalae</taxon>
        <taxon>rosids</taxon>
        <taxon>malvids</taxon>
        <taxon>Brassicales</taxon>
        <taxon>Brassicaceae</taxon>
        <taxon>Brassiceae</taxon>
        <taxon>Brassica</taxon>
    </lineage>
</organism>
<evidence type="ECO:0000313" key="3">
    <source>
        <dbReference type="EMBL" id="KAG2320932.1"/>
    </source>
</evidence>
<dbReference type="OrthoDB" id="1072116at2759"/>
<dbReference type="SMART" id="SM01037">
    <property type="entry name" value="Bet_v_1"/>
    <property type="match status" value="1"/>
</dbReference>
<dbReference type="InterPro" id="IPR023393">
    <property type="entry name" value="START-like_dom_sf"/>
</dbReference>
<gene>
    <name evidence="3" type="ORF">Bca52824_014145</name>
</gene>
<dbReference type="Pfam" id="PF00407">
    <property type="entry name" value="Bet_v_1"/>
    <property type="match status" value="1"/>
</dbReference>
<dbReference type="PANTHER" id="PTHR31338:SF22">
    <property type="entry name" value="MAJOR LATEX HOMOLOGUE TYPE2-RELATED"/>
    <property type="match status" value="1"/>
</dbReference>
<dbReference type="Proteomes" id="UP000886595">
    <property type="component" value="Unassembled WGS sequence"/>
</dbReference>
<dbReference type="EMBL" id="JAAMPC010000003">
    <property type="protein sequence ID" value="KAG2320932.1"/>
    <property type="molecule type" value="Genomic_DNA"/>
</dbReference>
<protein>
    <recommendedName>
        <fullName evidence="2">Bet v I/Major latex protein domain-containing protein</fullName>
    </recommendedName>
</protein>
<reference evidence="3 4" key="1">
    <citation type="submission" date="2020-02" db="EMBL/GenBank/DDBJ databases">
        <authorList>
            <person name="Ma Q."/>
            <person name="Huang Y."/>
            <person name="Song X."/>
            <person name="Pei D."/>
        </authorList>
    </citation>
    <scope>NUCLEOTIDE SEQUENCE [LARGE SCALE GENOMIC DNA]</scope>
    <source>
        <strain evidence="3">Sxm20200214</strain>
        <tissue evidence="3">Leaf</tissue>
    </source>
</reference>
<dbReference type="PANTHER" id="PTHR31338">
    <property type="entry name" value="POLYKETIDE CYCLASE/DEHYDRASE AND LIPID TRANSPORT SUPERFAMILY PROTEIN"/>
    <property type="match status" value="1"/>
</dbReference>
<dbReference type="InterPro" id="IPR052006">
    <property type="entry name" value="MLP-like"/>
</dbReference>
<accession>A0A8X8B449</accession>
<dbReference type="SUPFAM" id="SSF55961">
    <property type="entry name" value="Bet v1-like"/>
    <property type="match status" value="1"/>
</dbReference>
<keyword evidence="4" id="KW-1185">Reference proteome</keyword>
<evidence type="ECO:0000256" key="1">
    <source>
        <dbReference type="ARBA" id="ARBA00038242"/>
    </source>
</evidence>
<name>A0A8X8B449_BRACI</name>
<sequence>MAVTLRGWGGHVMDPYKVYDVIFQFIPQSKEGCVCKVTLIWEKKTEDSSEPIKYMKFVKSLAADMDDHVLKGQNKS</sequence>
<dbReference type="GO" id="GO:0006952">
    <property type="term" value="P:defense response"/>
    <property type="evidence" value="ECO:0007669"/>
    <property type="project" value="InterPro"/>
</dbReference>
<evidence type="ECO:0000313" key="4">
    <source>
        <dbReference type="Proteomes" id="UP000886595"/>
    </source>
</evidence>
<comment type="similarity">
    <text evidence="1">Belongs to the MLP family.</text>
</comment>
<dbReference type="Gene3D" id="3.30.530.20">
    <property type="match status" value="1"/>
</dbReference>
<dbReference type="InterPro" id="IPR000916">
    <property type="entry name" value="Bet_v_I/MLP"/>
</dbReference>
<dbReference type="AlphaFoldDB" id="A0A8X8B449"/>
<comment type="caution">
    <text evidence="3">The sequence shown here is derived from an EMBL/GenBank/DDBJ whole genome shotgun (WGS) entry which is preliminary data.</text>
</comment>